<sequence>MKSELLFIVNPVAGHGRSMRVFSRLESVMDQVAGLKRLVWLTRGPGHALELARRAALEGYDRIVAVGGDGTVHEAINGLMGLKPEILNRVSFGVVPAGSGNDFSRNLGIPTDVGALATLLASGSSGLADVGTVNGHYFANVAGVGFDAEVARMANRVPKLVPGTLTYVTCALAQLAVYRNAAVRLTLDGQVLERRALLVAVGNGARYAGGMTICPGARMDDGVFRVVVAGDLSRAQVLQVLPQVFPGRHVAHPLVEVWDAREVHVEADRPLSIQADGEVIGTVPATFRLLPRALPVIGLRTPEPGGADAELREAEGAREPAPETEASAPAADPAGPRAEREPAKREPASEPGRNPAFPQSSDEDSLPGGGNGYFERRRRRDSA</sequence>
<keyword evidence="6" id="KW-0547">Nucleotide-binding</keyword>
<evidence type="ECO:0000256" key="12">
    <source>
        <dbReference type="ARBA" id="ARBA00023264"/>
    </source>
</evidence>
<dbReference type="RefSeq" id="WP_324716251.1">
    <property type="nucleotide sequence ID" value="NZ_CP141615.1"/>
</dbReference>
<keyword evidence="3" id="KW-0444">Lipid biosynthesis</keyword>
<dbReference type="EMBL" id="CP141615">
    <property type="protein sequence ID" value="WRP16979.1"/>
    <property type="molecule type" value="Genomic_DNA"/>
</dbReference>
<reference evidence="15 16" key="1">
    <citation type="journal article" date="2024" name="Front. Microbiol.">
        <title>Novel thermophilic genera Geochorda gen. nov. and Carboxydochorda gen. nov. from the deep terrestrial subsurface reveal the ecophysiological diversity in the class Limnochordia.</title>
        <authorList>
            <person name="Karnachuk O.V."/>
            <person name="Lukina A.P."/>
            <person name="Avakyan M.R."/>
            <person name="Kadnikov V.V."/>
            <person name="Begmatov S."/>
            <person name="Beletsky A.V."/>
            <person name="Vlasova K.G."/>
            <person name="Novikov A.A."/>
            <person name="Shcherbakova V.A."/>
            <person name="Mardanov A.V."/>
            <person name="Ravin N.V."/>
        </authorList>
    </citation>
    <scope>NUCLEOTIDE SEQUENCE [LARGE SCALE GENOMIC DNA]</scope>
    <source>
        <strain evidence="15 16">L945</strain>
    </source>
</reference>
<proteinExistence type="inferred from homology"/>
<evidence type="ECO:0000259" key="14">
    <source>
        <dbReference type="PROSITE" id="PS50146"/>
    </source>
</evidence>
<keyword evidence="9" id="KW-0460">Magnesium</keyword>
<feature type="domain" description="DAGKc" evidence="14">
    <location>
        <begin position="1"/>
        <end position="137"/>
    </location>
</feature>
<evidence type="ECO:0000256" key="13">
    <source>
        <dbReference type="SAM" id="MobiDB-lite"/>
    </source>
</evidence>
<dbReference type="InterPro" id="IPR017438">
    <property type="entry name" value="ATP-NAD_kinase_N"/>
</dbReference>
<feature type="compositionally biased region" description="Basic and acidic residues" evidence="13">
    <location>
        <begin position="309"/>
        <end position="321"/>
    </location>
</feature>
<comment type="cofactor">
    <cofactor evidence="1">
        <name>Mg(2+)</name>
        <dbReference type="ChEBI" id="CHEBI:18420"/>
    </cofactor>
</comment>
<evidence type="ECO:0000256" key="8">
    <source>
        <dbReference type="ARBA" id="ARBA00022840"/>
    </source>
</evidence>
<name>A0ABZ1BWC1_9FIRM</name>
<evidence type="ECO:0000256" key="5">
    <source>
        <dbReference type="ARBA" id="ARBA00022723"/>
    </source>
</evidence>
<dbReference type="Gene3D" id="2.60.200.40">
    <property type="match status" value="1"/>
</dbReference>
<dbReference type="InterPro" id="IPR005218">
    <property type="entry name" value="Diacylglycerol/lipid_kinase"/>
</dbReference>
<gene>
    <name evidence="15" type="ORF">U7230_12935</name>
</gene>
<keyword evidence="10" id="KW-0443">Lipid metabolism</keyword>
<keyword evidence="8" id="KW-0067">ATP-binding</keyword>
<keyword evidence="11" id="KW-0594">Phospholipid biosynthesis</keyword>
<dbReference type="PANTHER" id="PTHR12358">
    <property type="entry name" value="SPHINGOSINE KINASE"/>
    <property type="match status" value="1"/>
</dbReference>
<evidence type="ECO:0000313" key="16">
    <source>
        <dbReference type="Proteomes" id="UP001332192"/>
    </source>
</evidence>
<feature type="region of interest" description="Disordered" evidence="13">
    <location>
        <begin position="298"/>
        <end position="383"/>
    </location>
</feature>
<keyword evidence="7 15" id="KW-0418">Kinase</keyword>
<keyword evidence="12" id="KW-1208">Phospholipid metabolism</keyword>
<dbReference type="InterPro" id="IPR050187">
    <property type="entry name" value="Lipid_Phosphate_FormReg"/>
</dbReference>
<feature type="compositionally biased region" description="Basic and acidic residues" evidence="13">
    <location>
        <begin position="337"/>
        <end position="348"/>
    </location>
</feature>
<dbReference type="Pfam" id="PF19279">
    <property type="entry name" value="YegS_C"/>
    <property type="match status" value="1"/>
</dbReference>
<evidence type="ECO:0000256" key="10">
    <source>
        <dbReference type="ARBA" id="ARBA00023098"/>
    </source>
</evidence>
<evidence type="ECO:0000256" key="4">
    <source>
        <dbReference type="ARBA" id="ARBA00022679"/>
    </source>
</evidence>
<evidence type="ECO:0000256" key="7">
    <source>
        <dbReference type="ARBA" id="ARBA00022777"/>
    </source>
</evidence>
<dbReference type="Proteomes" id="UP001332192">
    <property type="component" value="Chromosome"/>
</dbReference>
<dbReference type="SUPFAM" id="SSF111331">
    <property type="entry name" value="NAD kinase/diacylglycerol kinase-like"/>
    <property type="match status" value="1"/>
</dbReference>
<evidence type="ECO:0000256" key="1">
    <source>
        <dbReference type="ARBA" id="ARBA00001946"/>
    </source>
</evidence>
<dbReference type="InterPro" id="IPR001206">
    <property type="entry name" value="Diacylglycerol_kinase_cat_dom"/>
</dbReference>
<evidence type="ECO:0000313" key="15">
    <source>
        <dbReference type="EMBL" id="WRP16979.1"/>
    </source>
</evidence>
<evidence type="ECO:0000256" key="2">
    <source>
        <dbReference type="ARBA" id="ARBA00005983"/>
    </source>
</evidence>
<dbReference type="PROSITE" id="PS50146">
    <property type="entry name" value="DAGK"/>
    <property type="match status" value="1"/>
</dbReference>
<dbReference type="NCBIfam" id="TIGR00147">
    <property type="entry name" value="YegS/Rv2252/BmrU family lipid kinase"/>
    <property type="match status" value="1"/>
</dbReference>
<evidence type="ECO:0000256" key="9">
    <source>
        <dbReference type="ARBA" id="ARBA00022842"/>
    </source>
</evidence>
<keyword evidence="4" id="KW-0808">Transferase</keyword>
<organism evidence="15 16">
    <name type="scientific">Carboxydichorda subterranea</name>
    <dbReference type="NCBI Taxonomy" id="3109565"/>
    <lineage>
        <taxon>Bacteria</taxon>
        <taxon>Bacillati</taxon>
        <taxon>Bacillota</taxon>
        <taxon>Limnochordia</taxon>
        <taxon>Limnochordales</taxon>
        <taxon>Geochordaceae</taxon>
        <taxon>Carboxydichorda</taxon>
    </lineage>
</organism>
<dbReference type="SMART" id="SM00046">
    <property type="entry name" value="DAGKc"/>
    <property type="match status" value="1"/>
</dbReference>
<feature type="compositionally biased region" description="Low complexity" evidence="13">
    <location>
        <begin position="323"/>
        <end position="336"/>
    </location>
</feature>
<dbReference type="Gene3D" id="3.40.50.10330">
    <property type="entry name" value="Probable inorganic polyphosphate/atp-NAD kinase, domain 1"/>
    <property type="match status" value="1"/>
</dbReference>
<dbReference type="PANTHER" id="PTHR12358:SF106">
    <property type="entry name" value="LIPID KINASE YEGS"/>
    <property type="match status" value="1"/>
</dbReference>
<comment type="similarity">
    <text evidence="2">Belongs to the diacylglycerol/lipid kinase family.</text>
</comment>
<accession>A0ABZ1BWC1</accession>
<dbReference type="InterPro" id="IPR045540">
    <property type="entry name" value="YegS/DAGK_C"/>
</dbReference>
<dbReference type="InterPro" id="IPR016064">
    <property type="entry name" value="NAD/diacylglycerol_kinase_sf"/>
</dbReference>
<evidence type="ECO:0000256" key="6">
    <source>
        <dbReference type="ARBA" id="ARBA00022741"/>
    </source>
</evidence>
<evidence type="ECO:0000256" key="11">
    <source>
        <dbReference type="ARBA" id="ARBA00023209"/>
    </source>
</evidence>
<dbReference type="GO" id="GO:0016301">
    <property type="term" value="F:kinase activity"/>
    <property type="evidence" value="ECO:0007669"/>
    <property type="project" value="UniProtKB-KW"/>
</dbReference>
<evidence type="ECO:0000256" key="3">
    <source>
        <dbReference type="ARBA" id="ARBA00022516"/>
    </source>
</evidence>
<keyword evidence="16" id="KW-1185">Reference proteome</keyword>
<dbReference type="Pfam" id="PF00781">
    <property type="entry name" value="DAGK_cat"/>
    <property type="match status" value="1"/>
</dbReference>
<keyword evidence="5" id="KW-0479">Metal-binding</keyword>
<protein>
    <submittedName>
        <fullName evidence="15">YegS/Rv2252/BmrU family lipid kinase</fullName>
    </submittedName>
</protein>